<dbReference type="SUPFAM" id="SSF51735">
    <property type="entry name" value="NAD(P)-binding Rossmann-fold domains"/>
    <property type="match status" value="1"/>
</dbReference>
<dbReference type="CDD" id="cd05289">
    <property type="entry name" value="MDR_like_2"/>
    <property type="match status" value="1"/>
</dbReference>
<dbReference type="Gene3D" id="3.90.180.10">
    <property type="entry name" value="Medium-chain alcohol dehydrogenases, catalytic domain"/>
    <property type="match status" value="1"/>
</dbReference>
<dbReference type="EMBL" id="RDBE01000006">
    <property type="protein sequence ID" value="RLV49699.1"/>
    <property type="molecule type" value="Genomic_DNA"/>
</dbReference>
<dbReference type="InterPro" id="IPR020843">
    <property type="entry name" value="ER"/>
</dbReference>
<evidence type="ECO:0000313" key="3">
    <source>
        <dbReference type="EMBL" id="RLV49699.1"/>
    </source>
</evidence>
<feature type="domain" description="Enoyl reductase (ER)" evidence="2">
    <location>
        <begin position="10"/>
        <end position="298"/>
    </location>
</feature>
<keyword evidence="1" id="KW-0521">NADP</keyword>
<dbReference type="PANTHER" id="PTHR44154:SF1">
    <property type="entry name" value="QUINONE OXIDOREDUCTASE"/>
    <property type="match status" value="1"/>
</dbReference>
<dbReference type="RefSeq" id="WP_121805464.1">
    <property type="nucleotide sequence ID" value="NZ_RDBE01000006.1"/>
</dbReference>
<dbReference type="AlphaFoldDB" id="A0A3L8P517"/>
<protein>
    <submittedName>
        <fullName evidence="3">NADP-dependent oxidoreductase</fullName>
    </submittedName>
</protein>
<accession>A0A3L8P517</accession>
<name>A0A3L8P517_9ACTN</name>
<dbReference type="SUPFAM" id="SSF50129">
    <property type="entry name" value="GroES-like"/>
    <property type="match status" value="1"/>
</dbReference>
<dbReference type="InterPro" id="IPR051603">
    <property type="entry name" value="Zinc-ADH_QOR/CCCR"/>
</dbReference>
<dbReference type="Pfam" id="PF13602">
    <property type="entry name" value="ADH_zinc_N_2"/>
    <property type="match status" value="1"/>
</dbReference>
<dbReference type="Proteomes" id="UP000281708">
    <property type="component" value="Unassembled WGS sequence"/>
</dbReference>
<proteinExistence type="predicted"/>
<sequence>MRAVVYEEYGGPEVLHLGEVEEPHAAPGEVRIRVAAAAINPFDSELRSGAFDDAPAPASTRVPGLEASGVVDEVGAGVDDLAVGDLVFGGGSATLAEYAVLHHAARVPAGLGLEAAAGLPVAVETATRVLRILGLGAGEVVVLDGASGGVGTAAVQLAVSQGLRVVATASPGHHERLRDLGAVPTTYGPGLPARVRALVDAPVAGAVDLAGHGGLAELAELTDDPSRVVTIADFSGSVPGVHVSEGGTDSAWDALATAARLVEEGRLRAEVAARFPWTEAAEAYRLSQSGHAGGKIIVTPARPQA</sequence>
<dbReference type="InterPro" id="IPR036291">
    <property type="entry name" value="NAD(P)-bd_dom_sf"/>
</dbReference>
<dbReference type="OrthoDB" id="9801186at2"/>
<evidence type="ECO:0000313" key="4">
    <source>
        <dbReference type="Proteomes" id="UP000281708"/>
    </source>
</evidence>
<dbReference type="PANTHER" id="PTHR44154">
    <property type="entry name" value="QUINONE OXIDOREDUCTASE"/>
    <property type="match status" value="1"/>
</dbReference>
<dbReference type="Pfam" id="PF08240">
    <property type="entry name" value="ADH_N"/>
    <property type="match status" value="1"/>
</dbReference>
<organism evidence="3 4">
    <name type="scientific">Nocardioides mangrovicus</name>
    <dbReference type="NCBI Taxonomy" id="2478913"/>
    <lineage>
        <taxon>Bacteria</taxon>
        <taxon>Bacillati</taxon>
        <taxon>Actinomycetota</taxon>
        <taxon>Actinomycetes</taxon>
        <taxon>Propionibacteriales</taxon>
        <taxon>Nocardioidaceae</taxon>
        <taxon>Nocardioides</taxon>
    </lineage>
</organism>
<evidence type="ECO:0000256" key="1">
    <source>
        <dbReference type="ARBA" id="ARBA00022857"/>
    </source>
</evidence>
<gene>
    <name evidence="3" type="ORF">D9V37_07220</name>
</gene>
<dbReference type="InterPro" id="IPR013154">
    <property type="entry name" value="ADH-like_N"/>
</dbReference>
<dbReference type="Gene3D" id="3.40.50.720">
    <property type="entry name" value="NAD(P)-binding Rossmann-like Domain"/>
    <property type="match status" value="1"/>
</dbReference>
<comment type="caution">
    <text evidence="3">The sequence shown here is derived from an EMBL/GenBank/DDBJ whole genome shotgun (WGS) entry which is preliminary data.</text>
</comment>
<dbReference type="SMART" id="SM00829">
    <property type="entry name" value="PKS_ER"/>
    <property type="match status" value="1"/>
</dbReference>
<keyword evidence="4" id="KW-1185">Reference proteome</keyword>
<dbReference type="GO" id="GO:0016491">
    <property type="term" value="F:oxidoreductase activity"/>
    <property type="evidence" value="ECO:0007669"/>
    <property type="project" value="InterPro"/>
</dbReference>
<dbReference type="InterPro" id="IPR011032">
    <property type="entry name" value="GroES-like_sf"/>
</dbReference>
<evidence type="ECO:0000259" key="2">
    <source>
        <dbReference type="SMART" id="SM00829"/>
    </source>
</evidence>
<reference evidence="3 4" key="1">
    <citation type="submission" date="2018-10" db="EMBL/GenBank/DDBJ databases">
        <title>Marmoricola sp. 4Q3S-7 whole genome shotgun sequence.</title>
        <authorList>
            <person name="Li F."/>
        </authorList>
    </citation>
    <scope>NUCLEOTIDE SEQUENCE [LARGE SCALE GENOMIC DNA]</scope>
    <source>
        <strain evidence="3 4">4Q3S-7</strain>
    </source>
</reference>